<keyword evidence="3" id="KW-1003">Cell membrane</keyword>
<dbReference type="NCBIfam" id="TIGR01007">
    <property type="entry name" value="eps_fam"/>
    <property type="match status" value="1"/>
</dbReference>
<dbReference type="GO" id="GO:0005524">
    <property type="term" value="F:ATP binding"/>
    <property type="evidence" value="ECO:0007669"/>
    <property type="project" value="UniProtKB-KW"/>
</dbReference>
<keyword evidence="5" id="KW-0547">Nucleotide-binding</keyword>
<evidence type="ECO:0000256" key="8">
    <source>
        <dbReference type="ARBA" id="ARBA00023136"/>
    </source>
</evidence>
<feature type="transmembrane region" description="Helical" evidence="10">
    <location>
        <begin position="14"/>
        <end position="36"/>
    </location>
</feature>
<dbReference type="PANTHER" id="PTHR32309:SF13">
    <property type="entry name" value="FERRIC ENTEROBACTIN TRANSPORT PROTEIN FEPE"/>
    <property type="match status" value="1"/>
</dbReference>
<evidence type="ECO:0000313" key="13">
    <source>
        <dbReference type="Proteomes" id="UP000006851"/>
    </source>
</evidence>
<dbReference type="InterPro" id="IPR005702">
    <property type="entry name" value="Wzc-like_C"/>
</dbReference>
<sequence>MTLRDLAGLIRKRLWIIILLTATITGMAGIYCSVFVRDQYKAATTLYILVSDDSSNKTNLSTAFGVSERIAEDVSQLVKSQRVQDQAAKALGMPSLDGYETSVVSDKNSLVLQIAVTGPSAESTSYVANALAAAVADVSHEFMGVYSVKVVDKAPVPMEPTGMSKTKFIAEAFVGALLASTALIALPALLDDRIRNIETAEQVSDLPVLGTIADVTDVHTPPRDVSEARALLTAAIEEDAENVAAASPVPGQECEALESARTVLANLAFLKIGDPIRSITVTSAADQEGSPDVALLVAKAAASDGRKVLLVECDFRNRPLFDLIGAHSREGLRSVLSQCCSLVQAVCDIGHENVFFLDAETGVPNPTELISSERFKALHDILSEHFSYIVYNAPRLGPFADAAILSALSDAALLVVRNGVTRAGELEKGSGQLRKAGPPVAGIAYNRTKVSQAEHDQIRRKKLSQIAHRGKQTDKATAS</sequence>
<protein>
    <submittedName>
        <fullName evidence="12">Capsular exopolysaccharide family</fullName>
    </submittedName>
</protein>
<dbReference type="HOGENOM" id="CLU_569521_0_0_11"/>
<dbReference type="EMBL" id="CP002628">
    <property type="protein sequence ID" value="AEB07283.1"/>
    <property type="molecule type" value="Genomic_DNA"/>
</dbReference>
<evidence type="ECO:0000256" key="5">
    <source>
        <dbReference type="ARBA" id="ARBA00022741"/>
    </source>
</evidence>
<evidence type="ECO:0000256" key="1">
    <source>
        <dbReference type="ARBA" id="ARBA00004651"/>
    </source>
</evidence>
<keyword evidence="8 10" id="KW-0472">Membrane</keyword>
<dbReference type="eggNOG" id="COG3944">
    <property type="taxonomic scope" value="Bacteria"/>
</dbReference>
<dbReference type="eggNOG" id="COG0489">
    <property type="taxonomic scope" value="Bacteria"/>
</dbReference>
<reference evidence="13" key="1">
    <citation type="journal article" date="2013" name="Stand. Genomic Sci.">
        <title>Complete genome sequence of Coriobacterium glomerans type strain (PW2(T)) from the midgut of Pyrrhocoris apterus L. (red soldier bug).</title>
        <authorList>
            <person name="Stackebrandt E."/>
            <person name="Zeytun A."/>
            <person name="Lapidus A."/>
            <person name="Nolan M."/>
            <person name="Lucas S."/>
            <person name="Hammon N."/>
            <person name="Deshpande S."/>
            <person name="Cheng J.F."/>
            <person name="Tapia R."/>
            <person name="Goodwin L.A."/>
            <person name="Pitluck S."/>
            <person name="Liolios K."/>
            <person name="Pagani I."/>
            <person name="Ivanova N."/>
            <person name="Mavromatis K."/>
            <person name="Mikhailova N."/>
            <person name="Huntemann M."/>
            <person name="Pati A."/>
            <person name="Chen A."/>
            <person name="Palaniappan K."/>
            <person name="Chang Y.J."/>
            <person name="Land M."/>
            <person name="Hauser L."/>
            <person name="Rohde M."/>
            <person name="Pukall R."/>
            <person name="Goker M."/>
            <person name="Detter J.C."/>
            <person name="Woyke T."/>
            <person name="Bristow J."/>
            <person name="Eisen J.A."/>
            <person name="Markowitz V."/>
            <person name="Hugenholtz P."/>
            <person name="Kyrpides N.C."/>
            <person name="Klenk H.P."/>
        </authorList>
    </citation>
    <scope>NUCLEOTIDE SEQUENCE</scope>
    <source>
        <strain evidence="13">ATCC 49209 / DSM 20642 / JCM 10262 / PW2</strain>
    </source>
</reference>
<dbReference type="SUPFAM" id="SSF52540">
    <property type="entry name" value="P-loop containing nucleoside triphosphate hydrolases"/>
    <property type="match status" value="1"/>
</dbReference>
<keyword evidence="4 10" id="KW-0812">Transmembrane</keyword>
<evidence type="ECO:0000256" key="10">
    <source>
        <dbReference type="SAM" id="Phobius"/>
    </source>
</evidence>
<dbReference type="GO" id="GO:0005886">
    <property type="term" value="C:plasma membrane"/>
    <property type="evidence" value="ECO:0007669"/>
    <property type="project" value="UniProtKB-SubCell"/>
</dbReference>
<dbReference type="STRING" id="700015.Corgl_1177"/>
<keyword evidence="13" id="KW-1185">Reference proteome</keyword>
<keyword evidence="7 10" id="KW-1133">Transmembrane helix</keyword>
<evidence type="ECO:0000259" key="11">
    <source>
        <dbReference type="Pfam" id="PF02706"/>
    </source>
</evidence>
<dbReference type="KEGG" id="cgo:Corgl_1177"/>
<dbReference type="RefSeq" id="WP_013709026.1">
    <property type="nucleotide sequence ID" value="NC_015389.1"/>
</dbReference>
<dbReference type="InterPro" id="IPR050445">
    <property type="entry name" value="Bact_polysacc_biosynth/exp"/>
</dbReference>
<dbReference type="CDD" id="cd05387">
    <property type="entry name" value="BY-kinase"/>
    <property type="match status" value="1"/>
</dbReference>
<evidence type="ECO:0000313" key="12">
    <source>
        <dbReference type="EMBL" id="AEB07283.1"/>
    </source>
</evidence>
<comment type="subcellular location">
    <subcellularLocation>
        <location evidence="1">Cell membrane</location>
        <topology evidence="1">Multi-pass membrane protein</topology>
    </subcellularLocation>
</comment>
<gene>
    <name evidence="12" type="ordered locus">Corgl_1177</name>
</gene>
<dbReference type="AlphaFoldDB" id="F2N8A0"/>
<feature type="region of interest" description="Disordered" evidence="9">
    <location>
        <begin position="451"/>
        <end position="479"/>
    </location>
</feature>
<evidence type="ECO:0000256" key="6">
    <source>
        <dbReference type="ARBA" id="ARBA00022840"/>
    </source>
</evidence>
<organism evidence="12 13">
    <name type="scientific">Coriobacterium glomerans (strain ATCC 49209 / DSM 20642 / JCM 10262 / PW2)</name>
    <dbReference type="NCBI Taxonomy" id="700015"/>
    <lineage>
        <taxon>Bacteria</taxon>
        <taxon>Bacillati</taxon>
        <taxon>Actinomycetota</taxon>
        <taxon>Coriobacteriia</taxon>
        <taxon>Coriobacteriales</taxon>
        <taxon>Coriobacteriaceae</taxon>
        <taxon>Coriobacterium</taxon>
    </lineage>
</organism>
<dbReference type="Gene3D" id="3.40.50.300">
    <property type="entry name" value="P-loop containing nucleotide triphosphate hydrolases"/>
    <property type="match status" value="1"/>
</dbReference>
<dbReference type="PANTHER" id="PTHR32309">
    <property type="entry name" value="TYROSINE-PROTEIN KINASE"/>
    <property type="match status" value="1"/>
</dbReference>
<dbReference type="InterPro" id="IPR027417">
    <property type="entry name" value="P-loop_NTPase"/>
</dbReference>
<dbReference type="Proteomes" id="UP000006851">
    <property type="component" value="Chromosome"/>
</dbReference>
<dbReference type="InterPro" id="IPR003856">
    <property type="entry name" value="LPS_length_determ_N"/>
</dbReference>
<evidence type="ECO:0000256" key="3">
    <source>
        <dbReference type="ARBA" id="ARBA00022475"/>
    </source>
</evidence>
<dbReference type="Pfam" id="PF02706">
    <property type="entry name" value="Wzz"/>
    <property type="match status" value="1"/>
</dbReference>
<feature type="domain" description="Polysaccharide chain length determinant N-terminal" evidence="11">
    <location>
        <begin position="2"/>
        <end position="90"/>
    </location>
</feature>
<evidence type="ECO:0000256" key="4">
    <source>
        <dbReference type="ARBA" id="ARBA00022692"/>
    </source>
</evidence>
<accession>F2N8A0</accession>
<proteinExistence type="inferred from homology"/>
<evidence type="ECO:0000256" key="2">
    <source>
        <dbReference type="ARBA" id="ARBA00006683"/>
    </source>
</evidence>
<feature type="transmembrane region" description="Helical" evidence="10">
    <location>
        <begin position="168"/>
        <end position="190"/>
    </location>
</feature>
<evidence type="ECO:0000256" key="9">
    <source>
        <dbReference type="SAM" id="MobiDB-lite"/>
    </source>
</evidence>
<keyword evidence="6" id="KW-0067">ATP-binding</keyword>
<name>F2N8A0_CORGP</name>
<evidence type="ECO:0000256" key="7">
    <source>
        <dbReference type="ARBA" id="ARBA00022989"/>
    </source>
</evidence>
<comment type="similarity">
    <text evidence="2">Belongs to the CpsC/CapA family.</text>
</comment>